<dbReference type="Proteomes" id="UP000198607">
    <property type="component" value="Unassembled WGS sequence"/>
</dbReference>
<dbReference type="InterPro" id="IPR028098">
    <property type="entry name" value="Glyco_trans_4-like_N"/>
</dbReference>
<dbReference type="EMBL" id="FNCY01000001">
    <property type="protein sequence ID" value="SDG56783.1"/>
    <property type="molecule type" value="Genomic_DNA"/>
</dbReference>
<feature type="domain" description="Glycosyltransferase subfamily 4-like N-terminal" evidence="2">
    <location>
        <begin position="14"/>
        <end position="183"/>
    </location>
</feature>
<keyword evidence="3" id="KW-0808">Transferase</keyword>
<feature type="domain" description="Glycosyl transferase family 1" evidence="1">
    <location>
        <begin position="191"/>
        <end position="359"/>
    </location>
</feature>
<dbReference type="Gene3D" id="3.40.50.2000">
    <property type="entry name" value="Glycogen Phosphorylase B"/>
    <property type="match status" value="2"/>
</dbReference>
<evidence type="ECO:0000259" key="2">
    <source>
        <dbReference type="Pfam" id="PF13439"/>
    </source>
</evidence>
<evidence type="ECO:0000313" key="4">
    <source>
        <dbReference type="Proteomes" id="UP000198607"/>
    </source>
</evidence>
<proteinExistence type="predicted"/>
<dbReference type="AlphaFoldDB" id="A0A1G7VAK5"/>
<dbReference type="STRING" id="83767.SAMN05660652_00143"/>
<dbReference type="InterPro" id="IPR050194">
    <property type="entry name" value="Glycosyltransferase_grp1"/>
</dbReference>
<evidence type="ECO:0000313" key="3">
    <source>
        <dbReference type="EMBL" id="SDG56783.1"/>
    </source>
</evidence>
<dbReference type="PANTHER" id="PTHR45947">
    <property type="entry name" value="SULFOQUINOVOSYL TRANSFERASE SQD2"/>
    <property type="match status" value="1"/>
</dbReference>
<dbReference type="PANTHER" id="PTHR45947:SF3">
    <property type="entry name" value="SULFOQUINOVOSYL TRANSFERASE SQD2"/>
    <property type="match status" value="1"/>
</dbReference>
<reference evidence="3 4" key="1">
    <citation type="submission" date="2016-10" db="EMBL/GenBank/DDBJ databases">
        <authorList>
            <person name="de Groot N.N."/>
        </authorList>
    </citation>
    <scope>NUCLEOTIDE SEQUENCE [LARGE SCALE GENOMIC DNA]</scope>
    <source>
        <strain evidence="3 4">DSM 5885</strain>
    </source>
</reference>
<organism evidence="3 4">
    <name type="scientific">Propionivibrio dicarboxylicus</name>
    <dbReference type="NCBI Taxonomy" id="83767"/>
    <lineage>
        <taxon>Bacteria</taxon>
        <taxon>Pseudomonadati</taxon>
        <taxon>Pseudomonadota</taxon>
        <taxon>Betaproteobacteria</taxon>
        <taxon>Rhodocyclales</taxon>
        <taxon>Rhodocyclaceae</taxon>
        <taxon>Propionivibrio</taxon>
    </lineage>
</organism>
<evidence type="ECO:0000259" key="1">
    <source>
        <dbReference type="Pfam" id="PF00534"/>
    </source>
</evidence>
<dbReference type="SUPFAM" id="SSF53756">
    <property type="entry name" value="UDP-Glycosyltransferase/glycogen phosphorylase"/>
    <property type="match status" value="1"/>
</dbReference>
<dbReference type="OrthoDB" id="9802525at2"/>
<protein>
    <submittedName>
        <fullName evidence="3">Glycosyltransferase involved in cell wall bisynthesis</fullName>
    </submittedName>
</protein>
<accession>A0A1G7VAK5</accession>
<gene>
    <name evidence="3" type="ORF">SAMN05660652_00143</name>
</gene>
<name>A0A1G7VAK5_9RHOO</name>
<dbReference type="Pfam" id="PF00534">
    <property type="entry name" value="Glycos_transf_1"/>
    <property type="match status" value="1"/>
</dbReference>
<dbReference type="GO" id="GO:0016757">
    <property type="term" value="F:glycosyltransferase activity"/>
    <property type="evidence" value="ECO:0007669"/>
    <property type="project" value="InterPro"/>
</dbReference>
<dbReference type="Pfam" id="PF13439">
    <property type="entry name" value="Glyco_transf_4"/>
    <property type="match status" value="1"/>
</dbReference>
<keyword evidence="4" id="KW-1185">Reference proteome</keyword>
<dbReference type="InterPro" id="IPR001296">
    <property type="entry name" value="Glyco_trans_1"/>
</dbReference>
<dbReference type="RefSeq" id="WP_091931900.1">
    <property type="nucleotide sequence ID" value="NZ_FNCY01000001.1"/>
</dbReference>
<sequence>MRVLMVSDVYFPRINGVSTAIQTYRQSLQKNGVEISLIAPDYGNTGTEAWIERVPSRVLPCDPEDRLVHWRAMHDAVDRAVRGGYDLIHIQTPFVAHYAGIAAARRYKTPVIATYHTLFEEYLKHYAPFVPSCLLRGATRRFSRWQCNSLDAVIVPSRAIHSRLLSYGVTTPMQILPTGIPLQATVHDSTRAEFRARYGIAPTRPVALFVGRVAHEKNIHYLLEVAALARASVPDLLLLIAGEGPALGFLQERVKAQGLERNVQFIGYLDRQTELPACYAAADVFVFASRTETQGLVLLEAMAAGLPVVALAEMGTIDILGAKRGAVVPEDSPAAFARMLSLLLLGEDWRKRLAAEGRKYAAEWSDERLAVRMAALYRDVVATHTGEQASGVGLLPM</sequence>